<organism evidence="2 3">
    <name type="scientific">Leptospira soteropolitanensis</name>
    <dbReference type="NCBI Taxonomy" id="2950025"/>
    <lineage>
        <taxon>Bacteria</taxon>
        <taxon>Pseudomonadati</taxon>
        <taxon>Spirochaetota</taxon>
        <taxon>Spirochaetia</taxon>
        <taxon>Leptospirales</taxon>
        <taxon>Leptospiraceae</taxon>
        <taxon>Leptospira</taxon>
    </lineage>
</organism>
<sequence>MIKNSIEQYFSNKKWNYESFLGCDGGNPKASLWVMAIEWGGNMEDGLEKAQYNFGTDYPYRDEKCDIPKSWLTSAFDLKLVEFLHYYQDKNQTTISLDDKKEYLKNTLYNKNSPIFKLNLYPFPDNMVDGKWELPANKEWTNKVIKENKEEYYNEIIQSGRLAFLKKHFNDSKDSKILLVIGREIEYNIRIGFKNVYRYSIRLTQSSNLI</sequence>
<keyword evidence="4" id="KW-1185">Reference proteome</keyword>
<dbReference type="RefSeq" id="WP_265351922.1">
    <property type="nucleotide sequence ID" value="NZ_JAMQPL010000003.1"/>
</dbReference>
<proteinExistence type="predicted"/>
<reference evidence="2 4" key="1">
    <citation type="submission" date="2022-06" db="EMBL/GenBank/DDBJ databases">
        <title>Leptospira isolates from biofilms formed at urban environments.</title>
        <authorList>
            <person name="Ribeiro P.S."/>
            <person name="Sousa T."/>
            <person name="Carvalho N."/>
            <person name="Aburjaile F."/>
            <person name="Neves F."/>
            <person name="Oliveira D."/>
            <person name="Blanco L."/>
            <person name="Lima J."/>
            <person name="Costa F."/>
            <person name="Brenig B."/>
            <person name="Soares S."/>
            <person name="Ramos R."/>
            <person name="Goes-Neto A."/>
            <person name="Matiuzzi M."/>
            <person name="Azevedo V."/>
            <person name="Ristow P."/>
        </authorList>
    </citation>
    <scope>NUCLEOTIDE SEQUENCE</scope>
    <source>
        <strain evidence="1 4">VSF19</strain>
        <strain evidence="2">VSF20</strain>
    </source>
</reference>
<evidence type="ECO:0000313" key="2">
    <source>
        <dbReference type="EMBL" id="MCW7530554.1"/>
    </source>
</evidence>
<accession>A0AAW5VPP4</accession>
<dbReference type="Proteomes" id="UP001208540">
    <property type="component" value="Unassembled WGS sequence"/>
</dbReference>
<name>A0AAW5VPP4_9LEPT</name>
<evidence type="ECO:0000313" key="1">
    <source>
        <dbReference type="EMBL" id="MCW7526602.1"/>
    </source>
</evidence>
<gene>
    <name evidence="1" type="ORF">ND861_09620</name>
    <name evidence="2" type="ORF">ND862_10045</name>
</gene>
<dbReference type="EMBL" id="JAMQPL010000003">
    <property type="protein sequence ID" value="MCW7530554.1"/>
    <property type="molecule type" value="Genomic_DNA"/>
</dbReference>
<protein>
    <submittedName>
        <fullName evidence="2">Uncharacterized protein</fullName>
    </submittedName>
</protein>
<dbReference type="AlphaFoldDB" id="A0AAW5VPP4"/>
<comment type="caution">
    <text evidence="2">The sequence shown here is derived from an EMBL/GenBank/DDBJ whole genome shotgun (WGS) entry which is preliminary data.</text>
</comment>
<dbReference type="Proteomes" id="UP001208912">
    <property type="component" value="Unassembled WGS sequence"/>
</dbReference>
<evidence type="ECO:0000313" key="3">
    <source>
        <dbReference type="Proteomes" id="UP001208540"/>
    </source>
</evidence>
<dbReference type="EMBL" id="JAMQPM010000003">
    <property type="protein sequence ID" value="MCW7526602.1"/>
    <property type="molecule type" value="Genomic_DNA"/>
</dbReference>
<evidence type="ECO:0000313" key="4">
    <source>
        <dbReference type="Proteomes" id="UP001208912"/>
    </source>
</evidence>